<feature type="compositionally biased region" description="Low complexity" evidence="1">
    <location>
        <begin position="383"/>
        <end position="392"/>
    </location>
</feature>
<dbReference type="Pfam" id="PF01607">
    <property type="entry name" value="CBM_14"/>
    <property type="match status" value="1"/>
</dbReference>
<dbReference type="SUPFAM" id="SSF57625">
    <property type="entry name" value="Invertebrate chitin-binding proteins"/>
    <property type="match status" value="1"/>
</dbReference>
<dbReference type="Proteomes" id="UP001359485">
    <property type="component" value="Unassembled WGS sequence"/>
</dbReference>
<feature type="compositionally biased region" description="Low complexity" evidence="1">
    <location>
        <begin position="580"/>
        <end position="644"/>
    </location>
</feature>
<feature type="region of interest" description="Disordered" evidence="1">
    <location>
        <begin position="460"/>
        <end position="510"/>
    </location>
</feature>
<feature type="compositionally biased region" description="Polar residues" evidence="1">
    <location>
        <begin position="343"/>
        <end position="354"/>
    </location>
</feature>
<feature type="region of interest" description="Disordered" evidence="1">
    <location>
        <begin position="544"/>
        <end position="851"/>
    </location>
</feature>
<feature type="compositionally biased region" description="Low complexity" evidence="1">
    <location>
        <begin position="403"/>
        <end position="422"/>
    </location>
</feature>
<feature type="compositionally biased region" description="Low complexity" evidence="1">
    <location>
        <begin position="756"/>
        <end position="805"/>
    </location>
</feature>
<dbReference type="SMART" id="SM00494">
    <property type="entry name" value="ChtBD2"/>
    <property type="match status" value="1"/>
</dbReference>
<feature type="compositionally biased region" description="Polar residues" evidence="1">
    <location>
        <begin position="806"/>
        <end position="816"/>
    </location>
</feature>
<keyword evidence="4" id="KW-1185">Reference proteome</keyword>
<feature type="region of interest" description="Disordered" evidence="1">
    <location>
        <begin position="104"/>
        <end position="129"/>
    </location>
</feature>
<dbReference type="InterPro" id="IPR036508">
    <property type="entry name" value="Chitin-bd_dom_sf"/>
</dbReference>
<feature type="compositionally biased region" description="Polar residues" evidence="1">
    <location>
        <begin position="202"/>
        <end position="216"/>
    </location>
</feature>
<feature type="compositionally biased region" description="Basic residues" evidence="1">
    <location>
        <begin position="245"/>
        <end position="256"/>
    </location>
</feature>
<feature type="compositionally biased region" description="Polar residues" evidence="1">
    <location>
        <begin position="833"/>
        <end position="850"/>
    </location>
</feature>
<sequence>MATALASAQRRYYSLEDMPETNFDCRDKILGGYYADPEANCQMFHVCVKIPGQGVQDFRFLCPNETAFDQENQICADSGDIDCEASGLYLENFDLYRLGSAQAKRPVSTVGNGKGAVLPLGPSTKSPILTNNVYEDDDFYLQRSESGDRRLHSKDLLRGSSSSNFFNNRNKGKDLEEDDEDTQPKRPENNGGNNNNQFRPRPNSQLRPKTQYQSQFRKAEQQNPTVQTTTQQPTVGNQNQLNDKKRTKIAVRKLTRKRPEDEVDNRSTQQPQEPQTGFSPFSTQVTQKFGVSDTRYSTIKRPTTTPATFAANGETSFKQQTQQGQQQQQQQQNGQNAFGNTQSRQNNFGASNTLQQQQQQQNAQSSFGNTQNRQTNFGATSTQQQQQQNGQNSFLSTQNRQSNFGASNTQQQQQNAQSSFGNVNSQNRQINFGSSNTQQQQFQNSQTNVNVNAQQNRQGNAATGNFQQQQQQQQQTQSRFQNFKRTEQTTPAFFEPSPTAGAVSKSSEANTDTTAFSLLRNPIVAAGPGYNANLNRQTTNFQQGRQSTANFPSPTPAGVTQIQQQQQNRQSNTETFNYSQQQQQNRQAGANVAAGFSQQRQSGAFQQQQTNGGTFQQTRQQTQQTATSGAGFQQQNRQQTTVTTGNFQQQNKQEVNTGSFQQQARVQQTQTTAGATQQTQGRQQQNQANNGNFQQGRQQTQGRVGNKLKSTPTATSNFNSQQGFNGQQTYNSQQSAQVSSGSANGQSRQSNAGATNFQQQNQNSQSNFRNGNTQQQFQQQQNKQSSYGTTSFQQQQQPQQTFNTQVNRQSQRQTFRTYEEFDDGDNQEFLKTAPSNNFRPSDLNSFTSTYKSEEKVNTTRSGEVSTTKYITPTIVTTSRTTPAYDTPPQPRQNFFSGQSSTGQPSGFYNPTVSTTQRAVSGVSATSPAPSSKLPQRIYPSPTPAKAAEAAKDTAYDYAYYDDSSATFPDYGGFDHLGDSDFSRTIQRTKSRLI</sequence>
<evidence type="ECO:0000259" key="2">
    <source>
        <dbReference type="PROSITE" id="PS50940"/>
    </source>
</evidence>
<feature type="region of interest" description="Disordered" evidence="1">
    <location>
        <begin position="878"/>
        <end position="945"/>
    </location>
</feature>
<dbReference type="InterPro" id="IPR002557">
    <property type="entry name" value="Chitin-bd_dom"/>
</dbReference>
<accession>A0ABR1AKD4</accession>
<feature type="compositionally biased region" description="Low complexity" evidence="1">
    <location>
        <begin position="467"/>
        <end position="477"/>
    </location>
</feature>
<feature type="compositionally biased region" description="Low complexity" evidence="1">
    <location>
        <begin position="319"/>
        <end position="342"/>
    </location>
</feature>
<feature type="compositionally biased region" description="Polar residues" evidence="1">
    <location>
        <begin position="478"/>
        <end position="491"/>
    </location>
</feature>
<comment type="caution">
    <text evidence="3">The sequence shown here is derived from an EMBL/GenBank/DDBJ whole genome shotgun (WGS) entry which is preliminary data.</text>
</comment>
<dbReference type="PANTHER" id="PTHR22933:SF47">
    <property type="entry name" value="CPAP1-I"/>
    <property type="match status" value="1"/>
</dbReference>
<feature type="compositionally biased region" description="Polar residues" evidence="1">
    <location>
        <begin position="266"/>
        <end position="286"/>
    </location>
</feature>
<dbReference type="Gene3D" id="2.170.140.10">
    <property type="entry name" value="Chitin binding domain"/>
    <property type="match status" value="1"/>
</dbReference>
<evidence type="ECO:0000313" key="4">
    <source>
        <dbReference type="Proteomes" id="UP001359485"/>
    </source>
</evidence>
<dbReference type="EMBL" id="JAWJWF010000047">
    <property type="protein sequence ID" value="KAK6621735.1"/>
    <property type="molecule type" value="Genomic_DNA"/>
</dbReference>
<feature type="compositionally biased region" description="Polar residues" evidence="1">
    <location>
        <begin position="362"/>
        <end position="382"/>
    </location>
</feature>
<feature type="compositionally biased region" description="Low complexity" evidence="1">
    <location>
        <begin position="660"/>
        <end position="705"/>
    </location>
</feature>
<protein>
    <recommendedName>
        <fullName evidence="2">Chitin-binding type-2 domain-containing protein</fullName>
    </recommendedName>
</protein>
<dbReference type="PANTHER" id="PTHR22933">
    <property type="entry name" value="FI18007P1-RELATED"/>
    <property type="match status" value="1"/>
</dbReference>
<feature type="compositionally biased region" description="Polar residues" evidence="1">
    <location>
        <begin position="393"/>
        <end position="402"/>
    </location>
</feature>
<feature type="compositionally biased region" description="Low complexity" evidence="1">
    <location>
        <begin position="158"/>
        <end position="169"/>
    </location>
</feature>
<feature type="compositionally biased region" description="Polar residues" evidence="1">
    <location>
        <begin position="645"/>
        <end position="659"/>
    </location>
</feature>
<feature type="compositionally biased region" description="Low complexity" evidence="1">
    <location>
        <begin position="431"/>
        <end position="447"/>
    </location>
</feature>
<proteinExistence type="predicted"/>
<gene>
    <name evidence="3" type="ORF">RUM44_001542</name>
</gene>
<dbReference type="PROSITE" id="PS50940">
    <property type="entry name" value="CHIT_BIND_II"/>
    <property type="match status" value="1"/>
</dbReference>
<evidence type="ECO:0000256" key="1">
    <source>
        <dbReference type="SAM" id="MobiDB-lite"/>
    </source>
</evidence>
<feature type="domain" description="Chitin-binding type-2" evidence="2">
    <location>
        <begin position="22"/>
        <end position="85"/>
    </location>
</feature>
<name>A0ABR1AKD4_POLSC</name>
<dbReference type="InterPro" id="IPR052976">
    <property type="entry name" value="Scoloptoxin-like"/>
</dbReference>
<feature type="compositionally biased region" description="Low complexity" evidence="1">
    <location>
        <begin position="221"/>
        <end position="240"/>
    </location>
</feature>
<feature type="compositionally biased region" description="Basic and acidic residues" evidence="1">
    <location>
        <begin position="146"/>
        <end position="157"/>
    </location>
</feature>
<evidence type="ECO:0000313" key="3">
    <source>
        <dbReference type="EMBL" id="KAK6621735.1"/>
    </source>
</evidence>
<reference evidence="3 4" key="1">
    <citation type="submission" date="2023-09" db="EMBL/GenBank/DDBJ databases">
        <title>Genomes of two closely related lineages of the louse Polyplax serrata with different host specificities.</title>
        <authorList>
            <person name="Martinu J."/>
            <person name="Tarabai H."/>
            <person name="Stefka J."/>
            <person name="Hypsa V."/>
        </authorList>
    </citation>
    <scope>NUCLEOTIDE SEQUENCE [LARGE SCALE GENOMIC DNA]</scope>
    <source>
        <strain evidence="3">98ZLc_SE</strain>
    </source>
</reference>
<feature type="region of interest" description="Disordered" evidence="1">
    <location>
        <begin position="314"/>
        <end position="447"/>
    </location>
</feature>
<feature type="region of interest" description="Disordered" evidence="1">
    <location>
        <begin position="146"/>
        <end position="286"/>
    </location>
</feature>
<feature type="compositionally biased region" description="Low complexity" evidence="1">
    <location>
        <begin position="561"/>
        <end position="570"/>
    </location>
</feature>
<feature type="compositionally biased region" description="Polar residues" evidence="1">
    <location>
        <begin position="891"/>
        <end position="933"/>
    </location>
</feature>
<organism evidence="3 4">
    <name type="scientific">Polyplax serrata</name>
    <name type="common">Common mouse louse</name>
    <dbReference type="NCBI Taxonomy" id="468196"/>
    <lineage>
        <taxon>Eukaryota</taxon>
        <taxon>Metazoa</taxon>
        <taxon>Ecdysozoa</taxon>
        <taxon>Arthropoda</taxon>
        <taxon>Hexapoda</taxon>
        <taxon>Insecta</taxon>
        <taxon>Pterygota</taxon>
        <taxon>Neoptera</taxon>
        <taxon>Paraneoptera</taxon>
        <taxon>Psocodea</taxon>
        <taxon>Troctomorpha</taxon>
        <taxon>Phthiraptera</taxon>
        <taxon>Anoplura</taxon>
        <taxon>Polyplacidae</taxon>
        <taxon>Polyplax</taxon>
    </lineage>
</organism>
<feature type="compositionally biased region" description="Low complexity" evidence="1">
    <location>
        <begin position="716"/>
        <end position="747"/>
    </location>
</feature>